<dbReference type="KEGG" id="taer:GT409_02275"/>
<dbReference type="SUPFAM" id="SSF81606">
    <property type="entry name" value="PP2C-like"/>
    <property type="match status" value="1"/>
</dbReference>
<dbReference type="Gene3D" id="3.30.450.20">
    <property type="entry name" value="PAS domain"/>
    <property type="match status" value="1"/>
</dbReference>
<keyword evidence="2" id="KW-0812">Transmembrane</keyword>
<evidence type="ECO:0000313" key="4">
    <source>
        <dbReference type="EMBL" id="QHI68330.1"/>
    </source>
</evidence>
<dbReference type="InterPro" id="IPR001932">
    <property type="entry name" value="PPM-type_phosphatase-like_dom"/>
</dbReference>
<sequence length="693" mass="77686">MRIHVKLIGFVAGVLLVPFLIGVIYIDHFGKAYYQKQQGILYLTIAEELADTLQTGIKREFRHILDWVEISPVAALSKEYAAVPLDMGEVSLKDTAWPNLTEQDPTIQEILSNPLSDYLRVFNGINPWFAEIIVTDRHGRLTGATNKSTDYWQADEPWWQKTSTFPSGKGYLSSIQKDESAGVLAIDIATPVYSKDSSSEFLGVLKTSLNIKSILRQAAPSPWNKEISRNIFFPDGRLLTRIDGETIPGASSLSPTVLQQLTESRGHWTTAEIIPGKPALVASVTIRLTNEEVMEAPPELIVVVCRDLDVAMMPVRNTLHQLTLYAVFSLIILAVASYLIATHWFAQPLEQLRGAALSIVKHIKQSEQGQFEEMWESRQAAAETLADLESIQTKDEIQELSEDFIRMGRRVLNFQRQMERELMEKTEEIHSDLLMAREFQTALLPQDIPDMSAIENTSRYNLHFSHIYRPALSVSGDFFDISKISEHRVRVFIADVMGHGARSALMTAILHALLHSIEKTPEKPSRLLQRMNEEFFAIGNKTNETVFVTAVHLIIDTFAGVIRYASAGHPAPLVLDRETGDVRLLPIPGKPPAVGLIEDFTYEDSEMDINSEQTLLLYTDGATEAMNPKQEEFGQARLIETVRKAHEYSELDNLSGYILENLETFMDSAPALDDICLISAGLTRPNIPSNPDI</sequence>
<accession>A0A6P1M178</accession>
<evidence type="ECO:0000256" key="2">
    <source>
        <dbReference type="SAM" id="Phobius"/>
    </source>
</evidence>
<dbReference type="PANTHER" id="PTHR43156">
    <property type="entry name" value="STAGE II SPORULATION PROTEIN E-RELATED"/>
    <property type="match status" value="1"/>
</dbReference>
<organism evidence="4 5">
    <name type="scientific">Tichowtungia aerotolerans</name>
    <dbReference type="NCBI Taxonomy" id="2697043"/>
    <lineage>
        <taxon>Bacteria</taxon>
        <taxon>Pseudomonadati</taxon>
        <taxon>Kiritimatiellota</taxon>
        <taxon>Tichowtungiia</taxon>
        <taxon>Tichowtungiales</taxon>
        <taxon>Tichowtungiaceae</taxon>
        <taxon>Tichowtungia</taxon>
    </lineage>
</organism>
<dbReference type="RefSeq" id="WP_160626546.1">
    <property type="nucleotide sequence ID" value="NZ_CP047593.1"/>
</dbReference>
<dbReference type="EMBL" id="CP047593">
    <property type="protein sequence ID" value="QHI68330.1"/>
    <property type="molecule type" value="Genomic_DNA"/>
</dbReference>
<feature type="transmembrane region" description="Helical" evidence="2">
    <location>
        <begin position="322"/>
        <end position="346"/>
    </location>
</feature>
<dbReference type="SMART" id="SM00331">
    <property type="entry name" value="PP2C_SIG"/>
    <property type="match status" value="1"/>
</dbReference>
<dbReference type="CDD" id="cd18773">
    <property type="entry name" value="PDC1_HK_sensor"/>
    <property type="match status" value="1"/>
</dbReference>
<keyword evidence="2" id="KW-1133">Transmembrane helix</keyword>
<dbReference type="InterPro" id="IPR052016">
    <property type="entry name" value="Bact_Sigma-Reg"/>
</dbReference>
<name>A0A6P1M178_9BACT</name>
<evidence type="ECO:0000256" key="1">
    <source>
        <dbReference type="ARBA" id="ARBA00022801"/>
    </source>
</evidence>
<dbReference type="Gene3D" id="6.10.340.10">
    <property type="match status" value="1"/>
</dbReference>
<evidence type="ECO:0000259" key="3">
    <source>
        <dbReference type="SMART" id="SM00331"/>
    </source>
</evidence>
<proteinExistence type="predicted"/>
<evidence type="ECO:0000313" key="5">
    <source>
        <dbReference type="Proteomes" id="UP000464954"/>
    </source>
</evidence>
<feature type="domain" description="PPM-type phosphatase" evidence="3">
    <location>
        <begin position="459"/>
        <end position="682"/>
    </location>
</feature>
<dbReference type="Gene3D" id="3.60.40.10">
    <property type="entry name" value="PPM-type phosphatase domain"/>
    <property type="match status" value="1"/>
</dbReference>
<reference evidence="4 5" key="1">
    <citation type="submission" date="2020-01" db="EMBL/GenBank/DDBJ databases">
        <title>Ponticoccus aerotolerans gen. nov., sp. nov., an anaerobic bacterium and proposal of Ponticoccusceae fam. nov., Ponticoccusles ord. nov. and Ponticoccuse classis nov. in the phylum Kiritimatiellaeota.</title>
        <authorList>
            <person name="Zhou L.Y."/>
            <person name="Du Z.J."/>
        </authorList>
    </citation>
    <scope>NUCLEOTIDE SEQUENCE [LARGE SCALE GENOMIC DNA]</scope>
    <source>
        <strain evidence="4 5">S-5007</strain>
    </source>
</reference>
<dbReference type="Proteomes" id="UP000464954">
    <property type="component" value="Chromosome"/>
</dbReference>
<feature type="transmembrane region" description="Helical" evidence="2">
    <location>
        <begin position="6"/>
        <end position="26"/>
    </location>
</feature>
<keyword evidence="5" id="KW-1185">Reference proteome</keyword>
<gene>
    <name evidence="4" type="ORF">GT409_02275</name>
</gene>
<protein>
    <submittedName>
        <fullName evidence="4">SpoIIE family protein phosphatase</fullName>
    </submittedName>
</protein>
<keyword evidence="1" id="KW-0378">Hydrolase</keyword>
<dbReference type="InterPro" id="IPR036457">
    <property type="entry name" value="PPM-type-like_dom_sf"/>
</dbReference>
<dbReference type="AlphaFoldDB" id="A0A6P1M178"/>
<dbReference type="PANTHER" id="PTHR43156:SF2">
    <property type="entry name" value="STAGE II SPORULATION PROTEIN E"/>
    <property type="match status" value="1"/>
</dbReference>
<keyword evidence="2" id="KW-0472">Membrane</keyword>
<dbReference type="Pfam" id="PF07228">
    <property type="entry name" value="SpoIIE"/>
    <property type="match status" value="1"/>
</dbReference>
<dbReference type="GO" id="GO:0016791">
    <property type="term" value="F:phosphatase activity"/>
    <property type="evidence" value="ECO:0007669"/>
    <property type="project" value="TreeGrafter"/>
</dbReference>